<dbReference type="AlphaFoldDB" id="A0A9D1DUU8"/>
<gene>
    <name evidence="2" type="ORF">IAB38_05150</name>
</gene>
<dbReference type="Pfam" id="PF00583">
    <property type="entry name" value="Acetyltransf_1"/>
    <property type="match status" value="1"/>
</dbReference>
<dbReference type="CDD" id="cd04301">
    <property type="entry name" value="NAT_SF"/>
    <property type="match status" value="1"/>
</dbReference>
<dbReference type="GO" id="GO:0016747">
    <property type="term" value="F:acyltransferase activity, transferring groups other than amino-acyl groups"/>
    <property type="evidence" value="ECO:0007669"/>
    <property type="project" value="InterPro"/>
</dbReference>
<dbReference type="Proteomes" id="UP000824232">
    <property type="component" value="Unassembled WGS sequence"/>
</dbReference>
<accession>A0A9D1DUU8</accession>
<sequence length="184" mass="21619">MDRKLLKIRKVKPEDAKNWFILVNKVWRDAYNHIFPKEVFIEKDNRVDEKVKTFTDNIKNDNKNIAYVAEYNNEIIGIMRGSINSSYEHFNSDYADLIALYVDPKFQGCGIGSSFKNIFEQWAMENGASKYVIGVLKDNIKARKVYESWGGKLSKYEKDFVKFGVGYPEVFYTYNLENILNKHR</sequence>
<comment type="caution">
    <text evidence="2">The sequence shown here is derived from an EMBL/GenBank/DDBJ whole genome shotgun (WGS) entry which is preliminary data.</text>
</comment>
<protein>
    <submittedName>
        <fullName evidence="2">GNAT family N-acetyltransferase</fullName>
    </submittedName>
</protein>
<feature type="domain" description="N-acetyltransferase" evidence="1">
    <location>
        <begin position="6"/>
        <end position="184"/>
    </location>
</feature>
<dbReference type="EMBL" id="DVHC01000054">
    <property type="protein sequence ID" value="HIR59420.1"/>
    <property type="molecule type" value="Genomic_DNA"/>
</dbReference>
<evidence type="ECO:0000313" key="2">
    <source>
        <dbReference type="EMBL" id="HIR59420.1"/>
    </source>
</evidence>
<dbReference type="PANTHER" id="PTHR43072">
    <property type="entry name" value="N-ACETYLTRANSFERASE"/>
    <property type="match status" value="1"/>
</dbReference>
<organism evidence="2 3">
    <name type="scientific">Candidatus Onthousia excrementipullorum</name>
    <dbReference type="NCBI Taxonomy" id="2840884"/>
    <lineage>
        <taxon>Bacteria</taxon>
        <taxon>Bacillati</taxon>
        <taxon>Bacillota</taxon>
        <taxon>Bacilli</taxon>
        <taxon>Candidatus Onthousia</taxon>
    </lineage>
</organism>
<dbReference type="SUPFAM" id="SSF55729">
    <property type="entry name" value="Acyl-CoA N-acyltransferases (Nat)"/>
    <property type="match status" value="1"/>
</dbReference>
<name>A0A9D1DUU8_9FIRM</name>
<dbReference type="InterPro" id="IPR000182">
    <property type="entry name" value="GNAT_dom"/>
</dbReference>
<evidence type="ECO:0000313" key="3">
    <source>
        <dbReference type="Proteomes" id="UP000824232"/>
    </source>
</evidence>
<proteinExistence type="predicted"/>
<evidence type="ECO:0000259" key="1">
    <source>
        <dbReference type="PROSITE" id="PS51186"/>
    </source>
</evidence>
<dbReference type="PROSITE" id="PS51186">
    <property type="entry name" value="GNAT"/>
    <property type="match status" value="1"/>
</dbReference>
<dbReference type="InterPro" id="IPR016181">
    <property type="entry name" value="Acyl_CoA_acyltransferase"/>
</dbReference>
<dbReference type="PANTHER" id="PTHR43072:SF60">
    <property type="entry name" value="L-2,4-DIAMINOBUTYRIC ACID ACETYLTRANSFERASE"/>
    <property type="match status" value="1"/>
</dbReference>
<dbReference type="Gene3D" id="3.40.630.30">
    <property type="match status" value="1"/>
</dbReference>
<reference evidence="2" key="2">
    <citation type="journal article" date="2021" name="PeerJ">
        <title>Extensive microbial diversity within the chicken gut microbiome revealed by metagenomics and culture.</title>
        <authorList>
            <person name="Gilroy R."/>
            <person name="Ravi A."/>
            <person name="Getino M."/>
            <person name="Pursley I."/>
            <person name="Horton D.L."/>
            <person name="Alikhan N.F."/>
            <person name="Baker D."/>
            <person name="Gharbi K."/>
            <person name="Hall N."/>
            <person name="Watson M."/>
            <person name="Adriaenssens E.M."/>
            <person name="Foster-Nyarko E."/>
            <person name="Jarju S."/>
            <person name="Secka A."/>
            <person name="Antonio M."/>
            <person name="Oren A."/>
            <person name="Chaudhuri R.R."/>
            <person name="La Ragione R."/>
            <person name="Hildebrand F."/>
            <person name="Pallen M.J."/>
        </authorList>
    </citation>
    <scope>NUCLEOTIDE SEQUENCE</scope>
    <source>
        <strain evidence="2">CHK184-20233</strain>
    </source>
</reference>
<reference evidence="2" key="1">
    <citation type="submission" date="2020-10" db="EMBL/GenBank/DDBJ databases">
        <authorList>
            <person name="Gilroy R."/>
        </authorList>
    </citation>
    <scope>NUCLEOTIDE SEQUENCE</scope>
    <source>
        <strain evidence="2">CHK184-20233</strain>
    </source>
</reference>